<feature type="transmembrane region" description="Helical" evidence="1">
    <location>
        <begin position="422"/>
        <end position="443"/>
    </location>
</feature>
<feature type="transmembrane region" description="Helical" evidence="1">
    <location>
        <begin position="20"/>
        <end position="42"/>
    </location>
</feature>
<protein>
    <submittedName>
        <fullName evidence="2">ABC-type transport system involved in multi-copper enzyme maturation, permease component</fullName>
    </submittedName>
</protein>
<dbReference type="RefSeq" id="WP_077027373.1">
    <property type="nucleotide sequence ID" value="NZ_CP017641.1"/>
</dbReference>
<feature type="transmembrane region" description="Helical" evidence="1">
    <location>
        <begin position="301"/>
        <end position="320"/>
    </location>
</feature>
<feature type="transmembrane region" description="Helical" evidence="1">
    <location>
        <begin position="54"/>
        <end position="78"/>
    </location>
</feature>
<dbReference type="Proteomes" id="UP000187735">
    <property type="component" value="Chromosome"/>
</dbReference>
<feature type="transmembrane region" description="Helical" evidence="1">
    <location>
        <begin position="138"/>
        <end position="159"/>
    </location>
</feature>
<dbReference type="OrthoDB" id="240327at2"/>
<proteinExistence type="predicted"/>
<sequence>MISGTQTLFNWSLRSDTRSIYPHIVRAAFCGFMMLAILSAWAKALGGMAPGLNFFSWICRLNVLLISVSGISYFVSAVTEEKDSGTLALLRLAGVSPLAIVLSKSTSRLISALMLLLIQLPFTFLAITLGGVTWQQIIAAYLALAAWMCMVANVALFCSVRCQTSGRAASLATSLLLLFFAAGPLLSNIAVLNNVSWLPPEVVEVCNGLHKEQQLTSITTRLSEIFTTGKNLTLAAEQFWRNTAVGGAMFLLSVLLFNRYSEPAEDNPHGSSARIRRFTVGRCWKLPVVWKDFLFFTGGKSFLVIKAIGYALLITGFVWFHQLDSPNSTRWLSGDLTQVAFGTVALLLTVEMMLYASNSLFLEVRQSAIASLRMLPIQTPAILLQKVAACVVALLPAISTLVLLMAYDARSITSAHDFPGQVITWVFVSLMMTHLTVLLSLYTRWAALPLAILLTVISFPCIGGAAVGLTEITKKTAQLNGIQLGVWLGVVVNFVWMWIFVLLPIQIEIVNRWNRLSRE</sequence>
<feature type="transmembrane region" description="Helical" evidence="1">
    <location>
        <begin position="383"/>
        <end position="407"/>
    </location>
</feature>
<evidence type="ECO:0000256" key="1">
    <source>
        <dbReference type="SAM" id="Phobius"/>
    </source>
</evidence>
<evidence type="ECO:0000313" key="2">
    <source>
        <dbReference type="EMBL" id="APZ96333.1"/>
    </source>
</evidence>
<keyword evidence="1" id="KW-0472">Membrane</keyword>
<accession>A0A1P8WQK1</accession>
<feature type="transmembrane region" description="Helical" evidence="1">
    <location>
        <begin position="239"/>
        <end position="257"/>
    </location>
</feature>
<dbReference type="KEGG" id="fmr:Fuma_06001"/>
<reference evidence="2 3" key="1">
    <citation type="journal article" date="2016" name="Front. Microbiol.">
        <title>Fuerstia marisgermanicae gen. nov., sp. nov., an Unusual Member of the Phylum Planctomycetes from the German Wadden Sea.</title>
        <authorList>
            <person name="Kohn T."/>
            <person name="Heuer A."/>
            <person name="Jogler M."/>
            <person name="Vollmers J."/>
            <person name="Boedeker C."/>
            <person name="Bunk B."/>
            <person name="Rast P."/>
            <person name="Borchert D."/>
            <person name="Glockner I."/>
            <person name="Freese H.M."/>
            <person name="Klenk H.P."/>
            <person name="Overmann J."/>
            <person name="Kaster A.K."/>
            <person name="Rohde M."/>
            <person name="Wiegand S."/>
            <person name="Jogler C."/>
        </authorList>
    </citation>
    <scope>NUCLEOTIDE SEQUENCE [LARGE SCALE GENOMIC DNA]</scope>
    <source>
        <strain evidence="2 3">NH11</strain>
    </source>
</reference>
<gene>
    <name evidence="2" type="ORF">Fuma_06001</name>
</gene>
<keyword evidence="1" id="KW-1133">Transmembrane helix</keyword>
<feature type="transmembrane region" description="Helical" evidence="1">
    <location>
        <begin position="171"/>
        <end position="192"/>
    </location>
</feature>
<evidence type="ECO:0000313" key="3">
    <source>
        <dbReference type="Proteomes" id="UP000187735"/>
    </source>
</evidence>
<feature type="transmembrane region" description="Helical" evidence="1">
    <location>
        <begin position="484"/>
        <end position="505"/>
    </location>
</feature>
<keyword evidence="3" id="KW-1185">Reference proteome</keyword>
<organism evidence="2 3">
    <name type="scientific">Fuerstiella marisgermanici</name>
    <dbReference type="NCBI Taxonomy" id="1891926"/>
    <lineage>
        <taxon>Bacteria</taxon>
        <taxon>Pseudomonadati</taxon>
        <taxon>Planctomycetota</taxon>
        <taxon>Planctomycetia</taxon>
        <taxon>Planctomycetales</taxon>
        <taxon>Planctomycetaceae</taxon>
        <taxon>Fuerstiella</taxon>
    </lineage>
</organism>
<keyword evidence="1" id="KW-0812">Transmembrane</keyword>
<feature type="transmembrane region" description="Helical" evidence="1">
    <location>
        <begin position="450"/>
        <end position="472"/>
    </location>
</feature>
<feature type="transmembrane region" description="Helical" evidence="1">
    <location>
        <begin position="340"/>
        <end position="362"/>
    </location>
</feature>
<feature type="transmembrane region" description="Helical" evidence="1">
    <location>
        <begin position="109"/>
        <end position="132"/>
    </location>
</feature>
<dbReference type="EMBL" id="CP017641">
    <property type="protein sequence ID" value="APZ96333.1"/>
    <property type="molecule type" value="Genomic_DNA"/>
</dbReference>
<name>A0A1P8WQK1_9PLAN</name>
<dbReference type="AlphaFoldDB" id="A0A1P8WQK1"/>
<dbReference type="STRING" id="1891926.Fuma_06001"/>